<evidence type="ECO:0000256" key="8">
    <source>
        <dbReference type="PIRNR" id="PIRNR001361"/>
    </source>
</evidence>
<dbReference type="PANTHER" id="PTHR21225:SF12">
    <property type="entry name" value="PHOSPHO-2-DEHYDRO-3-DEOXYHEPTONATE ALDOLASE, TYROSINE-INHIBITED"/>
    <property type="match status" value="1"/>
</dbReference>
<sequence length="359" mass="39258">MKSSNNINIASRSVLSSPGAIRSELPLSLDAVMKVMDSRQEICDILDGKSKRLMMIVGPCSIHNPDSAIEYAERLRALSEEVKERILIVMRVYFEKPRTTLGWKGLIYDPDLNASYNIEKGIFIARRLMLKIVDLGLPVATEMLDPIIAQYIADAVSWAAIGARTTEAQTHRQLGSGLSMPVGFKNATDGSFQIAIDAISTARSEHSFIGVLEDGHVGVFRTRGNPYAHIVLRGGGGPNYGAEHIAFLKVAMKKAKIPPAIIVDCSHANSGKDYRKQGIVLRDVLSQIADGETALAGVMLESNLQPGAQKIKPGEKPDPCISITDGCVGWEETEELIRMSYDRLGEIYGRDAFKTNTEE</sequence>
<name>A0A844G302_9BACT</name>
<dbReference type="GO" id="GO:0008652">
    <property type="term" value="P:amino acid biosynthetic process"/>
    <property type="evidence" value="ECO:0007669"/>
    <property type="project" value="UniProtKB-KW"/>
</dbReference>
<dbReference type="InterPro" id="IPR006219">
    <property type="entry name" value="DAHP_synth_1"/>
</dbReference>
<dbReference type="SUPFAM" id="SSF51569">
    <property type="entry name" value="Aldolase"/>
    <property type="match status" value="1"/>
</dbReference>
<comment type="pathway">
    <text evidence="2 8">Metabolic intermediate biosynthesis; chorismate biosynthesis; chorismate from D-erythrose 4-phosphate and phosphoenolpyruvate: step 1/7.</text>
</comment>
<dbReference type="RefSeq" id="WP_106054135.1">
    <property type="nucleotide sequence ID" value="NZ_CALXOB010000051.1"/>
</dbReference>
<proteinExistence type="inferred from homology"/>
<dbReference type="PANTHER" id="PTHR21225">
    <property type="entry name" value="PHOSPHO-2-DEHYDRO-3-DEOXYHEPTONATE ALDOLASE DAHP SYNTHETASE"/>
    <property type="match status" value="1"/>
</dbReference>
<evidence type="ECO:0000256" key="7">
    <source>
        <dbReference type="ARBA" id="ARBA00047508"/>
    </source>
</evidence>
<comment type="similarity">
    <text evidence="3 8">Belongs to the class-I DAHP synthase family.</text>
</comment>
<dbReference type="InterPro" id="IPR006218">
    <property type="entry name" value="DAHP1/KDSA"/>
</dbReference>
<dbReference type="AlphaFoldDB" id="A0A844G302"/>
<evidence type="ECO:0000256" key="1">
    <source>
        <dbReference type="ARBA" id="ARBA00003726"/>
    </source>
</evidence>
<dbReference type="PIRSF" id="PIRSF001361">
    <property type="entry name" value="DAHP_synthase"/>
    <property type="match status" value="1"/>
</dbReference>
<dbReference type="NCBIfam" id="NF009395">
    <property type="entry name" value="PRK12755.1"/>
    <property type="match status" value="1"/>
</dbReference>
<gene>
    <name evidence="10" type="ORF">FYJ85_09500</name>
</gene>
<dbReference type="InterPro" id="IPR013785">
    <property type="entry name" value="Aldolase_TIM"/>
</dbReference>
<keyword evidence="5 8" id="KW-0808">Transferase</keyword>
<feature type="domain" description="DAHP synthetase I/KDSA" evidence="9">
    <location>
        <begin position="40"/>
        <end position="336"/>
    </location>
</feature>
<dbReference type="EMBL" id="VUNS01000008">
    <property type="protein sequence ID" value="MST97275.1"/>
    <property type="molecule type" value="Genomic_DNA"/>
</dbReference>
<keyword evidence="11" id="KW-1185">Reference proteome</keyword>
<dbReference type="Gene3D" id="3.20.20.70">
    <property type="entry name" value="Aldolase class I"/>
    <property type="match status" value="1"/>
</dbReference>
<dbReference type="Pfam" id="PF00793">
    <property type="entry name" value="DAHP_synth_1"/>
    <property type="match status" value="1"/>
</dbReference>
<comment type="function">
    <text evidence="1 8">Stereospecific condensation of phosphoenolpyruvate (PEP) and D-erythrose-4-phosphate (E4P) giving rise to 3-deoxy-D-arabino-heptulosonate-7-phosphate (DAHP).</text>
</comment>
<keyword evidence="4 8" id="KW-0028">Amino-acid biosynthesis</keyword>
<evidence type="ECO:0000313" key="10">
    <source>
        <dbReference type="EMBL" id="MST97275.1"/>
    </source>
</evidence>
<evidence type="ECO:0000256" key="4">
    <source>
        <dbReference type="ARBA" id="ARBA00022605"/>
    </source>
</evidence>
<dbReference type="GO" id="GO:0009073">
    <property type="term" value="P:aromatic amino acid family biosynthetic process"/>
    <property type="evidence" value="ECO:0007669"/>
    <property type="project" value="UniProtKB-KW"/>
</dbReference>
<evidence type="ECO:0000256" key="2">
    <source>
        <dbReference type="ARBA" id="ARBA00004688"/>
    </source>
</evidence>
<dbReference type="GO" id="GO:0005737">
    <property type="term" value="C:cytoplasm"/>
    <property type="evidence" value="ECO:0007669"/>
    <property type="project" value="TreeGrafter"/>
</dbReference>
<reference evidence="10 11" key="1">
    <citation type="submission" date="2019-08" db="EMBL/GenBank/DDBJ databases">
        <title>In-depth cultivation of the pig gut microbiome towards novel bacterial diversity and tailored functional studies.</title>
        <authorList>
            <person name="Wylensek D."/>
            <person name="Hitch T.C.A."/>
            <person name="Clavel T."/>
        </authorList>
    </citation>
    <scope>NUCLEOTIDE SEQUENCE [LARGE SCALE GENOMIC DNA]</scope>
    <source>
        <strain evidence="10 11">BBE-744-WT-12</strain>
    </source>
</reference>
<dbReference type="GO" id="GO:0003849">
    <property type="term" value="F:3-deoxy-7-phosphoheptulonate synthase activity"/>
    <property type="evidence" value="ECO:0007669"/>
    <property type="project" value="UniProtKB-EC"/>
</dbReference>
<evidence type="ECO:0000259" key="9">
    <source>
        <dbReference type="Pfam" id="PF00793"/>
    </source>
</evidence>
<evidence type="ECO:0000256" key="6">
    <source>
        <dbReference type="ARBA" id="ARBA00023141"/>
    </source>
</evidence>
<accession>A0A844G302</accession>
<organism evidence="10 11">
    <name type="scientific">Victivallis lenta</name>
    <dbReference type="NCBI Taxonomy" id="2606640"/>
    <lineage>
        <taxon>Bacteria</taxon>
        <taxon>Pseudomonadati</taxon>
        <taxon>Lentisphaerota</taxon>
        <taxon>Lentisphaeria</taxon>
        <taxon>Victivallales</taxon>
        <taxon>Victivallaceae</taxon>
        <taxon>Victivallis</taxon>
    </lineage>
</organism>
<comment type="caution">
    <text evidence="10">The sequence shown here is derived from an EMBL/GenBank/DDBJ whole genome shotgun (WGS) entry which is preliminary data.</text>
</comment>
<comment type="catalytic activity">
    <reaction evidence="7 8">
        <text>D-erythrose 4-phosphate + phosphoenolpyruvate + H2O = 7-phospho-2-dehydro-3-deoxy-D-arabino-heptonate + phosphate</text>
        <dbReference type="Rhea" id="RHEA:14717"/>
        <dbReference type="ChEBI" id="CHEBI:15377"/>
        <dbReference type="ChEBI" id="CHEBI:16897"/>
        <dbReference type="ChEBI" id="CHEBI:43474"/>
        <dbReference type="ChEBI" id="CHEBI:58394"/>
        <dbReference type="ChEBI" id="CHEBI:58702"/>
        <dbReference type="EC" id="2.5.1.54"/>
    </reaction>
</comment>
<dbReference type="UniPathway" id="UPA00053">
    <property type="reaction ID" value="UER00084"/>
</dbReference>
<evidence type="ECO:0000256" key="5">
    <source>
        <dbReference type="ARBA" id="ARBA00022679"/>
    </source>
</evidence>
<dbReference type="Proteomes" id="UP000435649">
    <property type="component" value="Unassembled WGS sequence"/>
</dbReference>
<dbReference type="FunFam" id="3.20.20.70:FF:000005">
    <property type="entry name" value="Phospho-2-dehydro-3-deoxyheptonate aldolase"/>
    <property type="match status" value="1"/>
</dbReference>
<evidence type="ECO:0000313" key="11">
    <source>
        <dbReference type="Proteomes" id="UP000435649"/>
    </source>
</evidence>
<dbReference type="NCBIfam" id="TIGR00034">
    <property type="entry name" value="aroFGH"/>
    <property type="match status" value="1"/>
</dbReference>
<dbReference type="GO" id="GO:0042802">
    <property type="term" value="F:identical protein binding"/>
    <property type="evidence" value="ECO:0007669"/>
    <property type="project" value="UniProtKB-ARBA"/>
</dbReference>
<keyword evidence="6 8" id="KW-0057">Aromatic amino acid biosynthesis</keyword>
<dbReference type="GO" id="GO:0009423">
    <property type="term" value="P:chorismate biosynthetic process"/>
    <property type="evidence" value="ECO:0007669"/>
    <property type="project" value="UniProtKB-UniPathway"/>
</dbReference>
<dbReference type="EC" id="2.5.1.54" evidence="8"/>
<protein>
    <recommendedName>
        <fullName evidence="8">Phospho-2-dehydro-3-deoxyheptonate aldolase</fullName>
        <ecNumber evidence="8">2.5.1.54</ecNumber>
    </recommendedName>
</protein>
<evidence type="ECO:0000256" key="3">
    <source>
        <dbReference type="ARBA" id="ARBA00007985"/>
    </source>
</evidence>